<feature type="repeat" description="TPR" evidence="1">
    <location>
        <begin position="118"/>
        <end position="151"/>
    </location>
</feature>
<dbReference type="InterPro" id="IPR011990">
    <property type="entry name" value="TPR-like_helical_dom_sf"/>
</dbReference>
<protein>
    <submittedName>
        <fullName evidence="2">Uncharacterized protein</fullName>
    </submittedName>
</protein>
<dbReference type="Gene3D" id="1.25.40.10">
    <property type="entry name" value="Tetratricopeptide repeat domain"/>
    <property type="match status" value="1"/>
</dbReference>
<dbReference type="InterPro" id="IPR019734">
    <property type="entry name" value="TPR_rpt"/>
</dbReference>
<gene>
    <name evidence="2" type="ORF">S58_72330</name>
</gene>
<dbReference type="KEGG" id="aol:S58_72330"/>
<dbReference type="PATRIC" id="fig|1245469.3.peg.7393"/>
<evidence type="ECO:0000256" key="1">
    <source>
        <dbReference type="PROSITE-ProRule" id="PRU00339"/>
    </source>
</evidence>
<dbReference type="SMART" id="SM00028">
    <property type="entry name" value="TPR"/>
    <property type="match status" value="1"/>
</dbReference>
<keyword evidence="1" id="KW-0802">TPR repeat</keyword>
<dbReference type="SUPFAM" id="SSF48452">
    <property type="entry name" value="TPR-like"/>
    <property type="match status" value="1"/>
</dbReference>
<dbReference type="OrthoDB" id="7817412at2"/>
<sequence length="230" mass="24062">MRSSEGRETASNNFLKTSAHGCGLMALTGIIAGLLCTCSSLSPDVGGPVPAPAPARVSVEGRSLPASTTTAAGPADRVAGIEDKDDRIRKARSELARHQAEPALAIFTSVLTTDPENIPALNGLGVALDMLGRHDEAQDAYRQVLAIAPADMIAGNNLGLSLTLAGRYADAMTVLRPIALGESASPRARQNLVIAMALSGDRDGAAKLARVDLREEDVRLNLEMLSAMRR</sequence>
<dbReference type="HOGENOM" id="CLU_1202937_0_0_5"/>
<name>M4ZH65_9BRAD</name>
<evidence type="ECO:0000313" key="3">
    <source>
        <dbReference type="Proteomes" id="UP000011841"/>
    </source>
</evidence>
<proteinExistence type="predicted"/>
<dbReference type="EMBL" id="AP012603">
    <property type="protein sequence ID" value="BAM93197.1"/>
    <property type="molecule type" value="Genomic_DNA"/>
</dbReference>
<dbReference type="eggNOG" id="COG5010">
    <property type="taxonomic scope" value="Bacteria"/>
</dbReference>
<dbReference type="AlphaFoldDB" id="M4ZH65"/>
<reference evidence="2 3" key="1">
    <citation type="journal article" date="2013" name="Appl. Environ. Microbiol.">
        <title>Genome analysis suggests that the soil oligotrophic bacterium Agromonas oligotrophica (Bradyrhizobium oligotrophicum) is a nitrogen-fixing symbiont of Aeschynomene indica.</title>
        <authorList>
            <person name="Okubo T."/>
            <person name="Fukushima S."/>
            <person name="Itakura M."/>
            <person name="Oshima K."/>
            <person name="Longtonglang A."/>
            <person name="Teaumroong N."/>
            <person name="Mitsui H."/>
            <person name="Hattori M."/>
            <person name="Hattori R."/>
            <person name="Hattori T."/>
            <person name="Minamisawa K."/>
        </authorList>
    </citation>
    <scope>NUCLEOTIDE SEQUENCE [LARGE SCALE GENOMIC DNA]</scope>
    <source>
        <strain evidence="2 3">S58</strain>
    </source>
</reference>
<accession>M4ZH65</accession>
<organism evidence="2 3">
    <name type="scientific">Bradyrhizobium oligotrophicum S58</name>
    <dbReference type="NCBI Taxonomy" id="1245469"/>
    <lineage>
        <taxon>Bacteria</taxon>
        <taxon>Pseudomonadati</taxon>
        <taxon>Pseudomonadota</taxon>
        <taxon>Alphaproteobacteria</taxon>
        <taxon>Hyphomicrobiales</taxon>
        <taxon>Nitrobacteraceae</taxon>
        <taxon>Bradyrhizobium</taxon>
    </lineage>
</organism>
<dbReference type="STRING" id="1245469.S58_72330"/>
<dbReference type="Proteomes" id="UP000011841">
    <property type="component" value="Chromosome"/>
</dbReference>
<dbReference type="RefSeq" id="WP_015670268.1">
    <property type="nucleotide sequence ID" value="NC_020453.1"/>
</dbReference>
<keyword evidence="3" id="KW-1185">Reference proteome</keyword>
<evidence type="ECO:0000313" key="2">
    <source>
        <dbReference type="EMBL" id="BAM93197.1"/>
    </source>
</evidence>
<dbReference type="Pfam" id="PF13424">
    <property type="entry name" value="TPR_12"/>
    <property type="match status" value="1"/>
</dbReference>
<dbReference type="GeneID" id="301820958"/>
<dbReference type="PROSITE" id="PS50005">
    <property type="entry name" value="TPR"/>
    <property type="match status" value="1"/>
</dbReference>